<keyword evidence="5" id="KW-1185">Reference proteome</keyword>
<sequence length="800" mass="85587">MQDFETLGAFYLGRPYDLTTKTATPAPLMYDSRDLLTHAVCIGMTGSGKTGLCIGLLEEALIDGIPAIIIDPKGDLSNLALTFPSLSGEAFAPWVNEDEAQRAGQDVSAFAAAQAERWRQGLESWGQDAARVKRLHDAAEITIYTPGSSAGTPVSILKSFAVPSPAVLEDRDLLRERLQTTATSLLGLAGIEADPLQSREHILIAKLLETAWLAGTDLDLVTLIQQIQSPPVTRIGALELDAFFPAKERFGLAMALNNLLAAPGFDQWLTGVPLDIASFLRTPDGRPRAAVFSISHLSDAERMFFVSLLLNEILGWVRMQSGTTSLRALLYMDEIFGYLPPVANPPSKGPMLLLLKQARAFGLGVVLATQNPVDLDYKALSNTGTWFIGRLQTERDKARVLEGLAGASGDGSFDGARMGDVLAGLGNRVFLMHNVHEQAPVTFETRWTLSYLRGPLTRTHIRQLKARENAERRTPNAGLENVERRTPNGEGAPTTAASAPPVLPPGVTALFVPARGAAAGAGLAYAPALYVAGTVRIADTKRRIAETVPVQVLVPLQAGATPLALDRATSVDVAPEDLEQAPRGPATYGDLPTAASTPRSYEAWRKAVATWLYDTKAITLQEHAPSGTHSTPGETEAAFRARLSEALRVERDAKVDAIRKKYGTRLQALQDRIRKAEQQLGKQQQEVTSSTGSAIVTAATGVFGALFGRKAFSAANAGRLGTAARGASKVMKEKQDVTRAEENLASEQQKLADMQAAIENEATAAAGDDAAALQPLVLRPKKSDITVSAATLVWVPQPPA</sequence>
<keyword evidence="1" id="KW-0175">Coiled coil</keyword>
<evidence type="ECO:0000256" key="2">
    <source>
        <dbReference type="SAM" id="MobiDB-lite"/>
    </source>
</evidence>
<dbReference type="Pfam" id="PF01935">
    <property type="entry name" value="DUF87"/>
    <property type="match status" value="1"/>
</dbReference>
<name>A0A143PKF4_LUTPR</name>
<evidence type="ECO:0000259" key="3">
    <source>
        <dbReference type="Pfam" id="PF01935"/>
    </source>
</evidence>
<dbReference type="Gene3D" id="1.20.1170.10">
    <property type="match status" value="1"/>
</dbReference>
<reference evidence="4 5" key="1">
    <citation type="journal article" date="2016" name="Genome Announc.">
        <title>First Complete Genome Sequence of a Subdivision 6 Acidobacterium Strain.</title>
        <authorList>
            <person name="Huang S."/>
            <person name="Vieira S."/>
            <person name="Bunk B."/>
            <person name="Riedel T."/>
            <person name="Sproer C."/>
            <person name="Overmann J."/>
        </authorList>
    </citation>
    <scope>NUCLEOTIDE SEQUENCE [LARGE SCALE GENOMIC DNA]</scope>
    <source>
        <strain evidence="5">DSM 100886 HEG_-6_39</strain>
    </source>
</reference>
<organism evidence="4 5">
    <name type="scientific">Luteitalea pratensis</name>
    <dbReference type="NCBI Taxonomy" id="1855912"/>
    <lineage>
        <taxon>Bacteria</taxon>
        <taxon>Pseudomonadati</taxon>
        <taxon>Acidobacteriota</taxon>
        <taxon>Vicinamibacteria</taxon>
        <taxon>Vicinamibacterales</taxon>
        <taxon>Vicinamibacteraceae</taxon>
        <taxon>Luteitalea</taxon>
    </lineage>
</organism>
<dbReference type="STRING" id="1855912.LuPra_01432"/>
<dbReference type="CDD" id="cd01127">
    <property type="entry name" value="TrwB_TraG_TraD_VirD4"/>
    <property type="match status" value="1"/>
</dbReference>
<proteinExistence type="predicted"/>
<evidence type="ECO:0000256" key="1">
    <source>
        <dbReference type="SAM" id="Coils"/>
    </source>
</evidence>
<dbReference type="RefSeq" id="WP_110170099.1">
    <property type="nucleotide sequence ID" value="NZ_CP015136.1"/>
</dbReference>
<dbReference type="PANTHER" id="PTHR30121:SF6">
    <property type="entry name" value="SLR6007 PROTEIN"/>
    <property type="match status" value="1"/>
</dbReference>
<evidence type="ECO:0000313" key="5">
    <source>
        <dbReference type="Proteomes" id="UP000076079"/>
    </source>
</evidence>
<dbReference type="InterPro" id="IPR002789">
    <property type="entry name" value="HerA_central"/>
</dbReference>
<dbReference type="EMBL" id="CP015136">
    <property type="protein sequence ID" value="AMY08239.1"/>
    <property type="molecule type" value="Genomic_DNA"/>
</dbReference>
<dbReference type="OrthoDB" id="99882at2"/>
<feature type="region of interest" description="Disordered" evidence="2">
    <location>
        <begin position="464"/>
        <end position="503"/>
    </location>
</feature>
<feature type="compositionally biased region" description="Basic and acidic residues" evidence="2">
    <location>
        <begin position="465"/>
        <end position="474"/>
    </location>
</feature>
<protein>
    <submittedName>
        <fullName evidence="4">Type IV secretory pathway, VirB4 components</fullName>
    </submittedName>
</protein>
<dbReference type="Gene3D" id="3.40.50.300">
    <property type="entry name" value="P-loop containing nucleotide triphosphate hydrolases"/>
    <property type="match status" value="2"/>
</dbReference>
<dbReference type="PATRIC" id="fig|1813736.3.peg.1485"/>
<feature type="coiled-coil region" evidence="1">
    <location>
        <begin position="730"/>
        <end position="764"/>
    </location>
</feature>
<gene>
    <name evidence="4" type="ORF">LuPra_01432</name>
</gene>
<accession>A0A143PKF4</accession>
<dbReference type="KEGG" id="abac:LuPra_01432"/>
<dbReference type="Proteomes" id="UP000076079">
    <property type="component" value="Chromosome"/>
</dbReference>
<reference evidence="5" key="2">
    <citation type="submission" date="2016-04" db="EMBL/GenBank/DDBJ databases">
        <title>First Complete Genome Sequence of a Subdivision 6 Acidobacterium.</title>
        <authorList>
            <person name="Huang S."/>
            <person name="Vieira S."/>
            <person name="Bunk B."/>
            <person name="Riedel T."/>
            <person name="Sproeer C."/>
            <person name="Overmann J."/>
        </authorList>
    </citation>
    <scope>NUCLEOTIDE SEQUENCE [LARGE SCALE GENOMIC DNA]</scope>
    <source>
        <strain evidence="5">DSM 100886 HEG_-6_39</strain>
    </source>
</reference>
<dbReference type="InterPro" id="IPR051162">
    <property type="entry name" value="T4SS_component"/>
</dbReference>
<dbReference type="PANTHER" id="PTHR30121">
    <property type="entry name" value="UNCHARACTERIZED PROTEIN YJGR-RELATED"/>
    <property type="match status" value="1"/>
</dbReference>
<dbReference type="InterPro" id="IPR027417">
    <property type="entry name" value="P-loop_NTPase"/>
</dbReference>
<feature type="domain" description="Helicase HerA central" evidence="3">
    <location>
        <begin position="20"/>
        <end position="80"/>
    </location>
</feature>
<evidence type="ECO:0000313" key="4">
    <source>
        <dbReference type="EMBL" id="AMY08239.1"/>
    </source>
</evidence>
<dbReference type="SUPFAM" id="SSF52540">
    <property type="entry name" value="P-loop containing nucleoside triphosphate hydrolases"/>
    <property type="match status" value="1"/>
</dbReference>
<dbReference type="AlphaFoldDB" id="A0A143PKF4"/>
<feature type="coiled-coil region" evidence="1">
    <location>
        <begin position="659"/>
        <end position="686"/>
    </location>
</feature>